<dbReference type="Proteomes" id="UP000635726">
    <property type="component" value="Unassembled WGS sequence"/>
</dbReference>
<dbReference type="InterPro" id="IPR006224">
    <property type="entry name" value="PsdUridine_synth_RluA-like_CS"/>
</dbReference>
<dbReference type="RefSeq" id="WP_188961627.1">
    <property type="nucleotide sequence ID" value="NZ_BMOE01000003.1"/>
</dbReference>
<gene>
    <name evidence="2" type="ORF">GCM10008939_14540</name>
</gene>
<keyword evidence="3" id="KW-1185">Reference proteome</keyword>
<dbReference type="CDD" id="cd02869">
    <property type="entry name" value="PseudoU_synth_RluA_like"/>
    <property type="match status" value="1"/>
</dbReference>
<dbReference type="PANTHER" id="PTHR21600:SF88">
    <property type="entry name" value="RNA PSEUDOURIDINE SYNTHASE 5"/>
    <property type="match status" value="1"/>
</dbReference>
<dbReference type="Gene3D" id="3.30.2350.10">
    <property type="entry name" value="Pseudouridine synthase"/>
    <property type="match status" value="1"/>
</dbReference>
<protein>
    <submittedName>
        <fullName evidence="2">RNA pseudouridine synthase</fullName>
    </submittedName>
</protein>
<dbReference type="GO" id="GO:0003723">
    <property type="term" value="F:RNA binding"/>
    <property type="evidence" value="ECO:0007669"/>
    <property type="project" value="InterPro"/>
</dbReference>
<dbReference type="PROSITE" id="PS01129">
    <property type="entry name" value="PSI_RLU"/>
    <property type="match status" value="1"/>
</dbReference>
<name>A0A917PCW8_9DEIO</name>
<evidence type="ECO:0000313" key="2">
    <source>
        <dbReference type="EMBL" id="GGJ71237.1"/>
    </source>
</evidence>
<dbReference type="GO" id="GO:0000455">
    <property type="term" value="P:enzyme-directed rRNA pseudouridine synthesis"/>
    <property type="evidence" value="ECO:0007669"/>
    <property type="project" value="TreeGrafter"/>
</dbReference>
<dbReference type="InterPro" id="IPR006145">
    <property type="entry name" value="PsdUridine_synth_RsuA/RluA"/>
</dbReference>
<dbReference type="SUPFAM" id="SSF55120">
    <property type="entry name" value="Pseudouridine synthase"/>
    <property type="match status" value="1"/>
</dbReference>
<evidence type="ECO:0000259" key="1">
    <source>
        <dbReference type="Pfam" id="PF00849"/>
    </source>
</evidence>
<dbReference type="EMBL" id="BMOE01000003">
    <property type="protein sequence ID" value="GGJ71237.1"/>
    <property type="molecule type" value="Genomic_DNA"/>
</dbReference>
<dbReference type="GO" id="GO:0140098">
    <property type="term" value="F:catalytic activity, acting on RNA"/>
    <property type="evidence" value="ECO:0007669"/>
    <property type="project" value="UniProtKB-ARBA"/>
</dbReference>
<dbReference type="InterPro" id="IPR050188">
    <property type="entry name" value="RluA_PseudoU_synthase"/>
</dbReference>
<feature type="domain" description="Pseudouridine synthase RsuA/RluA-like" evidence="1">
    <location>
        <begin position="94"/>
        <end position="240"/>
    </location>
</feature>
<dbReference type="PANTHER" id="PTHR21600">
    <property type="entry name" value="MITOCHONDRIAL RNA PSEUDOURIDINE SYNTHASE"/>
    <property type="match status" value="1"/>
</dbReference>
<dbReference type="GO" id="GO:0009982">
    <property type="term" value="F:pseudouridine synthase activity"/>
    <property type="evidence" value="ECO:0007669"/>
    <property type="project" value="InterPro"/>
</dbReference>
<evidence type="ECO:0000313" key="3">
    <source>
        <dbReference type="Proteomes" id="UP000635726"/>
    </source>
</evidence>
<sequence>MPLNDGYAYRERLTDRALGRAPVHVLEYFTRRYRHSGEDVWRARLAAGEVFLEGAVATGTELLRPGQELVWHRPPWMEDEVPLDYRVLHEDRQLLAVFKPSGLPTLPGGGFLTQTLLHRVRATYPDASPLHRLGRGTSGIVLFALDPATSAALSRDWREHEVHKTYRALASGHPEQAHYEIRTPIGPVDHPRLGKVFAANPHGLPSSSDATLLEQRADSALFSVDIHSGRPHQIRIHLASIGHPLVGDPLYGADGLPLPLLPGLPGDGGYLLHAERLAVRHPLDGRILTLVAPPPFALLTRQEGGPG</sequence>
<organism evidence="2 3">
    <name type="scientific">Deinococcus aquiradiocola</name>
    <dbReference type="NCBI Taxonomy" id="393059"/>
    <lineage>
        <taxon>Bacteria</taxon>
        <taxon>Thermotogati</taxon>
        <taxon>Deinococcota</taxon>
        <taxon>Deinococci</taxon>
        <taxon>Deinococcales</taxon>
        <taxon>Deinococcaceae</taxon>
        <taxon>Deinococcus</taxon>
    </lineage>
</organism>
<reference evidence="2" key="1">
    <citation type="journal article" date="2014" name="Int. J. Syst. Evol. Microbiol.">
        <title>Complete genome sequence of Corynebacterium casei LMG S-19264T (=DSM 44701T), isolated from a smear-ripened cheese.</title>
        <authorList>
            <consortium name="US DOE Joint Genome Institute (JGI-PGF)"/>
            <person name="Walter F."/>
            <person name="Albersmeier A."/>
            <person name="Kalinowski J."/>
            <person name="Ruckert C."/>
        </authorList>
    </citation>
    <scope>NUCLEOTIDE SEQUENCE</scope>
    <source>
        <strain evidence="2">JCM 14371</strain>
    </source>
</reference>
<accession>A0A917PCW8</accession>
<dbReference type="Pfam" id="PF00849">
    <property type="entry name" value="PseudoU_synth_2"/>
    <property type="match status" value="1"/>
</dbReference>
<reference evidence="2" key="2">
    <citation type="submission" date="2020-09" db="EMBL/GenBank/DDBJ databases">
        <authorList>
            <person name="Sun Q."/>
            <person name="Ohkuma M."/>
        </authorList>
    </citation>
    <scope>NUCLEOTIDE SEQUENCE</scope>
    <source>
        <strain evidence="2">JCM 14371</strain>
    </source>
</reference>
<proteinExistence type="predicted"/>
<dbReference type="InterPro" id="IPR020103">
    <property type="entry name" value="PsdUridine_synth_cat_dom_sf"/>
</dbReference>
<dbReference type="AlphaFoldDB" id="A0A917PCW8"/>
<comment type="caution">
    <text evidence="2">The sequence shown here is derived from an EMBL/GenBank/DDBJ whole genome shotgun (WGS) entry which is preliminary data.</text>
</comment>